<dbReference type="InterPro" id="IPR028161">
    <property type="entry name" value="Met8-like"/>
</dbReference>
<dbReference type="Gene3D" id="1.10.8.610">
    <property type="entry name" value="SirC, precorrin-2 dehydrogenase, C-terminal helical domain-like"/>
    <property type="match status" value="1"/>
</dbReference>
<dbReference type="RefSeq" id="WP_232367217.1">
    <property type="nucleotide sequence ID" value="NZ_FWXY01000024.1"/>
</dbReference>
<keyword evidence="4" id="KW-0520">NAD</keyword>
<feature type="domain" description="Siroheme synthase central" evidence="7">
    <location>
        <begin position="121"/>
        <end position="147"/>
    </location>
</feature>
<name>A0A1W2E4H0_9BACT</name>
<keyword evidence="9" id="KW-1185">Reference proteome</keyword>
<evidence type="ECO:0000313" key="8">
    <source>
        <dbReference type="EMBL" id="SMD04683.1"/>
    </source>
</evidence>
<dbReference type="EC" id="1.3.1.76" evidence="2"/>
<keyword evidence="3" id="KW-0560">Oxidoreductase</keyword>
<evidence type="ECO:0000256" key="2">
    <source>
        <dbReference type="ARBA" id="ARBA00012400"/>
    </source>
</evidence>
<dbReference type="InterPro" id="IPR006367">
    <property type="entry name" value="Sirohaem_synthase_N"/>
</dbReference>
<keyword evidence="5" id="KW-0627">Porphyrin biosynthesis</keyword>
<organism evidence="8 9">
    <name type="scientific">Desulfocicer vacuolatum DSM 3385</name>
    <dbReference type="NCBI Taxonomy" id="1121400"/>
    <lineage>
        <taxon>Bacteria</taxon>
        <taxon>Pseudomonadati</taxon>
        <taxon>Thermodesulfobacteriota</taxon>
        <taxon>Desulfobacteria</taxon>
        <taxon>Desulfobacterales</taxon>
        <taxon>Desulfobacteraceae</taxon>
        <taxon>Desulfocicer</taxon>
    </lineage>
</organism>
<gene>
    <name evidence="8" type="ORF">SAMN02746065_12434</name>
</gene>
<sequence>MSSIPYYPVHLKVKGKTCLVVGGGKVGMRKARTLAKSGALVKMVSPRLMDTIPRETADRISWISEPYTPEHIVGTTLVFAATDQRQLNRQIAADARSKGILCNIADDPDASDFILPAIVHRGDLILTVSTSGNSPAFAKKLRQDLEARFGEEYADFLLLMGKIRSRLLAQGHAPDRHKAIFSTLINEDLLGMIMENQTDKINHLLLSILGSGYTYENLMPGDPT</sequence>
<evidence type="ECO:0000256" key="4">
    <source>
        <dbReference type="ARBA" id="ARBA00023027"/>
    </source>
</evidence>
<dbReference type="InterPro" id="IPR042518">
    <property type="entry name" value="SirC_C"/>
</dbReference>
<dbReference type="InterPro" id="IPR028281">
    <property type="entry name" value="Sirohaem_synthase_central"/>
</dbReference>
<dbReference type="GO" id="GO:0043115">
    <property type="term" value="F:precorrin-2 dehydrogenase activity"/>
    <property type="evidence" value="ECO:0007669"/>
    <property type="project" value="UniProtKB-EC"/>
</dbReference>
<dbReference type="Pfam" id="PF14824">
    <property type="entry name" value="Sirohm_synth_M"/>
    <property type="match status" value="1"/>
</dbReference>
<proteinExistence type="predicted"/>
<protein>
    <recommendedName>
        <fullName evidence="2">precorrin-2 dehydrogenase</fullName>
        <ecNumber evidence="2">1.3.1.76</ecNumber>
    </recommendedName>
</protein>
<dbReference type="NCBIfam" id="TIGR01470">
    <property type="entry name" value="cysG_Nterm"/>
    <property type="match status" value="1"/>
</dbReference>
<evidence type="ECO:0000256" key="3">
    <source>
        <dbReference type="ARBA" id="ARBA00023002"/>
    </source>
</evidence>
<dbReference type="Pfam" id="PF13241">
    <property type="entry name" value="NAD_binding_7"/>
    <property type="match status" value="1"/>
</dbReference>
<dbReference type="UniPathway" id="UPA00262">
    <property type="reaction ID" value="UER00222"/>
</dbReference>
<dbReference type="SUPFAM" id="SSF51735">
    <property type="entry name" value="NAD(P)-binding Rossmann-fold domains"/>
    <property type="match status" value="1"/>
</dbReference>
<evidence type="ECO:0000259" key="7">
    <source>
        <dbReference type="Pfam" id="PF14824"/>
    </source>
</evidence>
<evidence type="ECO:0000256" key="5">
    <source>
        <dbReference type="ARBA" id="ARBA00023244"/>
    </source>
</evidence>
<dbReference type="Gene3D" id="3.40.50.720">
    <property type="entry name" value="NAD(P)-binding Rossmann-like Domain"/>
    <property type="match status" value="1"/>
</dbReference>
<evidence type="ECO:0000256" key="6">
    <source>
        <dbReference type="ARBA" id="ARBA00047561"/>
    </source>
</evidence>
<dbReference type="AlphaFoldDB" id="A0A1W2E4H0"/>
<accession>A0A1W2E4H0</accession>
<dbReference type="STRING" id="1121400.SAMN02746065_12434"/>
<dbReference type="PANTHER" id="PTHR35330">
    <property type="entry name" value="SIROHEME BIOSYNTHESIS PROTEIN MET8"/>
    <property type="match status" value="1"/>
</dbReference>
<evidence type="ECO:0000313" key="9">
    <source>
        <dbReference type="Proteomes" id="UP000192418"/>
    </source>
</evidence>
<evidence type="ECO:0000256" key="1">
    <source>
        <dbReference type="ARBA" id="ARBA00005010"/>
    </source>
</evidence>
<dbReference type="SUPFAM" id="SSF75615">
    <property type="entry name" value="Siroheme synthase middle domains-like"/>
    <property type="match status" value="1"/>
</dbReference>
<dbReference type="GO" id="GO:0004325">
    <property type="term" value="F:ferrochelatase activity"/>
    <property type="evidence" value="ECO:0007669"/>
    <property type="project" value="InterPro"/>
</dbReference>
<dbReference type="Proteomes" id="UP000192418">
    <property type="component" value="Unassembled WGS sequence"/>
</dbReference>
<dbReference type="InterPro" id="IPR036291">
    <property type="entry name" value="NAD(P)-bd_dom_sf"/>
</dbReference>
<dbReference type="PANTHER" id="PTHR35330:SF1">
    <property type="entry name" value="SIROHEME BIOSYNTHESIS PROTEIN MET8"/>
    <property type="match status" value="1"/>
</dbReference>
<dbReference type="EMBL" id="FWXY01000024">
    <property type="protein sequence ID" value="SMD04683.1"/>
    <property type="molecule type" value="Genomic_DNA"/>
</dbReference>
<reference evidence="8 9" key="1">
    <citation type="submission" date="2017-04" db="EMBL/GenBank/DDBJ databases">
        <authorList>
            <person name="Afonso C.L."/>
            <person name="Miller P.J."/>
            <person name="Scott M.A."/>
            <person name="Spackman E."/>
            <person name="Goraichik I."/>
            <person name="Dimitrov K.M."/>
            <person name="Suarez D.L."/>
            <person name="Swayne D.E."/>
        </authorList>
    </citation>
    <scope>NUCLEOTIDE SEQUENCE [LARGE SCALE GENOMIC DNA]</scope>
    <source>
        <strain evidence="8 9">DSM 3385</strain>
    </source>
</reference>
<comment type="pathway">
    <text evidence="1">Porphyrin-containing compound metabolism; siroheme biosynthesis; sirohydrochlorin from precorrin-2: step 1/1.</text>
</comment>
<dbReference type="GO" id="GO:0019354">
    <property type="term" value="P:siroheme biosynthetic process"/>
    <property type="evidence" value="ECO:0007669"/>
    <property type="project" value="UniProtKB-UniPathway"/>
</dbReference>
<comment type="catalytic activity">
    <reaction evidence="6">
        <text>precorrin-2 + NAD(+) = sirohydrochlorin + NADH + 2 H(+)</text>
        <dbReference type="Rhea" id="RHEA:15613"/>
        <dbReference type="ChEBI" id="CHEBI:15378"/>
        <dbReference type="ChEBI" id="CHEBI:57540"/>
        <dbReference type="ChEBI" id="CHEBI:57945"/>
        <dbReference type="ChEBI" id="CHEBI:58351"/>
        <dbReference type="ChEBI" id="CHEBI:58827"/>
        <dbReference type="EC" id="1.3.1.76"/>
    </reaction>
</comment>